<dbReference type="FunFam" id="3.40.50.1970:FF:000003">
    <property type="entry name" value="Alcohol dehydrogenase, iron-containing"/>
    <property type="match status" value="1"/>
</dbReference>
<keyword evidence="3" id="KW-0560">Oxidoreductase</keyword>
<dbReference type="SUPFAM" id="SSF56796">
    <property type="entry name" value="Dehydroquinate synthase-like"/>
    <property type="match status" value="1"/>
</dbReference>
<dbReference type="STRING" id="1381081.BIY22_02920"/>
<proteinExistence type="inferred from homology"/>
<dbReference type="InterPro" id="IPR001670">
    <property type="entry name" value="ADH_Fe/GldA"/>
</dbReference>
<evidence type="ECO:0000256" key="1">
    <source>
        <dbReference type="ARBA" id="ARBA00001962"/>
    </source>
</evidence>
<dbReference type="GO" id="GO:0005829">
    <property type="term" value="C:cytosol"/>
    <property type="evidence" value="ECO:0007669"/>
    <property type="project" value="TreeGrafter"/>
</dbReference>
<dbReference type="Proteomes" id="UP000186313">
    <property type="component" value="Unassembled WGS sequence"/>
</dbReference>
<evidence type="ECO:0000313" key="6">
    <source>
        <dbReference type="EMBL" id="OLQ93459.1"/>
    </source>
</evidence>
<dbReference type="InterPro" id="IPR056798">
    <property type="entry name" value="ADH_Fe_C"/>
</dbReference>
<feature type="domain" description="Alcohol dehydrogenase iron-type/glycerol dehydrogenase GldA" evidence="4">
    <location>
        <begin position="10"/>
        <end position="181"/>
    </location>
</feature>
<dbReference type="Pfam" id="PF00465">
    <property type="entry name" value="Fe-ADH"/>
    <property type="match status" value="1"/>
</dbReference>
<dbReference type="GO" id="GO:1990362">
    <property type="term" value="F:butanol dehydrogenase (NAD+) activity"/>
    <property type="evidence" value="ECO:0007669"/>
    <property type="project" value="InterPro"/>
</dbReference>
<feature type="domain" description="Fe-containing alcohol dehydrogenase-like C-terminal" evidence="5">
    <location>
        <begin position="195"/>
        <end position="393"/>
    </location>
</feature>
<evidence type="ECO:0000259" key="4">
    <source>
        <dbReference type="Pfam" id="PF00465"/>
    </source>
</evidence>
<dbReference type="Gene3D" id="1.20.1090.10">
    <property type="entry name" value="Dehydroquinate synthase-like - alpha domain"/>
    <property type="match status" value="1"/>
</dbReference>
<dbReference type="GO" id="GO:0008106">
    <property type="term" value="F:alcohol dehydrogenase (NADP+) activity"/>
    <property type="evidence" value="ECO:0007669"/>
    <property type="project" value="TreeGrafter"/>
</dbReference>
<name>A0A1Q9HRG3_9VIBR</name>
<comment type="caution">
    <text evidence="6">The sequence shown here is derived from an EMBL/GenBank/DDBJ whole genome shotgun (WGS) entry which is preliminary data.</text>
</comment>
<dbReference type="PANTHER" id="PTHR43633:SF1">
    <property type="entry name" value="ALCOHOL DEHYDROGENASE YQHD"/>
    <property type="match status" value="1"/>
</dbReference>
<comment type="similarity">
    <text evidence="2">Belongs to the iron-containing alcohol dehydrogenase family.</text>
</comment>
<organism evidence="6 7">
    <name type="scientific">Vibrio panuliri</name>
    <dbReference type="NCBI Taxonomy" id="1381081"/>
    <lineage>
        <taxon>Bacteria</taxon>
        <taxon>Pseudomonadati</taxon>
        <taxon>Pseudomonadota</taxon>
        <taxon>Gammaproteobacteria</taxon>
        <taxon>Vibrionales</taxon>
        <taxon>Vibrionaceae</taxon>
        <taxon>Vibrio</taxon>
    </lineage>
</organism>
<evidence type="ECO:0000256" key="3">
    <source>
        <dbReference type="ARBA" id="ARBA00023002"/>
    </source>
</evidence>
<gene>
    <name evidence="6" type="ORF">BIY22_02920</name>
</gene>
<sequence length="400" mass="44109">MQDFAWNFQTKLVYGPGKLAEVGQVAKGLGKKAMLATYEANATFAPVIDKVISSLAAAGVEVVTFTEIEPNPRAHTIDKAIEIFNAENCDLVIALGGGSVIDGSKYIAATSYSGGSCWDYVVLGDRTPREYTGAFPIISIPTVAASGSECNAGGVLTNWETKEKSFSRSEYRIPKVAILDPELHTSLPDFITNESCIDIFSHLIEHYLSSDADSGFADRLTEGMILNLMDNFEKVQKDPTNLDVRGQLALCSIFGWSGIQALGRLGSIPMHSIEMPLSAHFDVRHARGMAMVVPPYLEFFADVRPDRWAQLARRCFGVVEQDDQVAARMLSVKVKEWFERTGMLITLSDDNIPEDKYEKMADDVIRMFAMPGTNTIAGVKPITKEEIIEVYKLAKWSHYA</sequence>
<dbReference type="Pfam" id="PF25137">
    <property type="entry name" value="ADH_Fe_C"/>
    <property type="match status" value="1"/>
</dbReference>
<evidence type="ECO:0000256" key="2">
    <source>
        <dbReference type="ARBA" id="ARBA00007358"/>
    </source>
</evidence>
<protein>
    <submittedName>
        <fullName evidence="6">Alcohol dehydrogenase</fullName>
    </submittedName>
</protein>
<comment type="cofactor">
    <cofactor evidence="1">
        <name>Fe cation</name>
        <dbReference type="ChEBI" id="CHEBI:24875"/>
    </cofactor>
</comment>
<dbReference type="AlphaFoldDB" id="A0A1Q9HRG3"/>
<dbReference type="Gene3D" id="3.40.50.1970">
    <property type="match status" value="1"/>
</dbReference>
<dbReference type="EMBL" id="MJMJ01000001">
    <property type="protein sequence ID" value="OLQ93459.1"/>
    <property type="molecule type" value="Genomic_DNA"/>
</dbReference>
<reference evidence="6 7" key="1">
    <citation type="submission" date="2016-09" db="EMBL/GenBank/DDBJ databases">
        <title>Genomic Taxonomy of the Vibrionaceae.</title>
        <authorList>
            <person name="Gonzalez-Castillo A."/>
            <person name="Gomez-Gil B."/>
            <person name="Enciso-Ibarra K."/>
        </authorList>
    </citation>
    <scope>NUCLEOTIDE SEQUENCE [LARGE SCALE GENOMIC DNA]</scope>
    <source>
        <strain evidence="6 7">CAIM 703</strain>
    </source>
</reference>
<dbReference type="CDD" id="cd08187">
    <property type="entry name" value="BDH"/>
    <property type="match status" value="1"/>
</dbReference>
<dbReference type="InterPro" id="IPR044731">
    <property type="entry name" value="BDH-like"/>
</dbReference>
<evidence type="ECO:0000313" key="7">
    <source>
        <dbReference type="Proteomes" id="UP000186313"/>
    </source>
</evidence>
<dbReference type="GO" id="GO:1990002">
    <property type="term" value="F:methylglyoxal reductase (NADPH) (acetol producing) activity"/>
    <property type="evidence" value="ECO:0007669"/>
    <property type="project" value="TreeGrafter"/>
</dbReference>
<dbReference type="GO" id="GO:0046872">
    <property type="term" value="F:metal ion binding"/>
    <property type="evidence" value="ECO:0007669"/>
    <property type="project" value="InterPro"/>
</dbReference>
<accession>A0A1Q9HRG3</accession>
<evidence type="ECO:0000259" key="5">
    <source>
        <dbReference type="Pfam" id="PF25137"/>
    </source>
</evidence>
<dbReference type="OrthoDB" id="9815791at2"/>
<dbReference type="RefSeq" id="WP_075706096.1">
    <property type="nucleotide sequence ID" value="NZ_MJMJ01000001.1"/>
</dbReference>
<dbReference type="PANTHER" id="PTHR43633">
    <property type="entry name" value="ALCOHOL DEHYDROGENASE YQHD"/>
    <property type="match status" value="1"/>
</dbReference>